<comment type="caution">
    <text evidence="2">The sequence shown here is derived from an EMBL/GenBank/DDBJ whole genome shotgun (WGS) entry which is preliminary data.</text>
</comment>
<proteinExistence type="predicted"/>
<feature type="coiled-coil region" evidence="1">
    <location>
        <begin position="54"/>
        <end position="81"/>
    </location>
</feature>
<sequence>MDDSLTRLKFRLDVMRKERDTMNARVLNERARTSQLEVEVSRLRSEYIRQKKILEDKETNLQRYNETIRESESAYNKLVVNSDKLLSALENEFSNITQKFK</sequence>
<dbReference type="AlphaFoldDB" id="A0A1R2C7S2"/>
<reference evidence="2 3" key="1">
    <citation type="submission" date="2016-11" db="EMBL/GenBank/DDBJ databases">
        <title>The macronuclear genome of Stentor coeruleus: a giant cell with tiny introns.</title>
        <authorList>
            <person name="Slabodnick M."/>
            <person name="Ruby J.G."/>
            <person name="Reiff S.B."/>
            <person name="Swart E.C."/>
            <person name="Gosai S."/>
            <person name="Prabakaran S."/>
            <person name="Witkowska E."/>
            <person name="Larue G.E."/>
            <person name="Fisher S."/>
            <person name="Freeman R.M."/>
            <person name="Gunawardena J."/>
            <person name="Chu W."/>
            <person name="Stover N.A."/>
            <person name="Gregory B.D."/>
            <person name="Nowacki M."/>
            <person name="Derisi J."/>
            <person name="Roy S.W."/>
            <person name="Marshall W.F."/>
            <person name="Sood P."/>
        </authorList>
    </citation>
    <scope>NUCLEOTIDE SEQUENCE [LARGE SCALE GENOMIC DNA]</scope>
    <source>
        <strain evidence="2">WM001</strain>
    </source>
</reference>
<evidence type="ECO:0000313" key="3">
    <source>
        <dbReference type="Proteomes" id="UP000187209"/>
    </source>
</evidence>
<keyword evidence="3" id="KW-1185">Reference proteome</keyword>
<organism evidence="2 3">
    <name type="scientific">Stentor coeruleus</name>
    <dbReference type="NCBI Taxonomy" id="5963"/>
    <lineage>
        <taxon>Eukaryota</taxon>
        <taxon>Sar</taxon>
        <taxon>Alveolata</taxon>
        <taxon>Ciliophora</taxon>
        <taxon>Postciliodesmatophora</taxon>
        <taxon>Heterotrichea</taxon>
        <taxon>Heterotrichida</taxon>
        <taxon>Stentoridae</taxon>
        <taxon>Stentor</taxon>
    </lineage>
</organism>
<accession>A0A1R2C7S2</accession>
<evidence type="ECO:0000256" key="1">
    <source>
        <dbReference type="SAM" id="Coils"/>
    </source>
</evidence>
<name>A0A1R2C7S2_9CILI</name>
<gene>
    <name evidence="2" type="ORF">SteCoe_13725</name>
</gene>
<protein>
    <submittedName>
        <fullName evidence="2">Uncharacterized protein</fullName>
    </submittedName>
</protein>
<dbReference type="EMBL" id="MPUH01000249">
    <property type="protein sequence ID" value="OMJ85068.1"/>
    <property type="molecule type" value="Genomic_DNA"/>
</dbReference>
<keyword evidence="1" id="KW-0175">Coiled coil</keyword>
<dbReference type="Proteomes" id="UP000187209">
    <property type="component" value="Unassembled WGS sequence"/>
</dbReference>
<evidence type="ECO:0000313" key="2">
    <source>
        <dbReference type="EMBL" id="OMJ85068.1"/>
    </source>
</evidence>
<dbReference type="OrthoDB" id="317390at2759"/>